<keyword evidence="2" id="KW-1185">Reference proteome</keyword>
<dbReference type="RefSeq" id="WP_046583977.1">
    <property type="nucleotide sequence ID" value="NZ_LAVA02000018.1"/>
</dbReference>
<protein>
    <recommendedName>
        <fullName evidence="3">SnoaL-like domain-containing protein</fullName>
    </recommendedName>
</protein>
<accession>A0A1J4P0S4</accession>
<evidence type="ECO:0008006" key="3">
    <source>
        <dbReference type="Google" id="ProtNLM"/>
    </source>
</evidence>
<organism evidence="1 2">
    <name type="scientific">Streptomyces mangrovisoli</name>
    <dbReference type="NCBI Taxonomy" id="1428628"/>
    <lineage>
        <taxon>Bacteria</taxon>
        <taxon>Bacillati</taxon>
        <taxon>Actinomycetota</taxon>
        <taxon>Actinomycetes</taxon>
        <taxon>Kitasatosporales</taxon>
        <taxon>Streptomycetaceae</taxon>
        <taxon>Streptomyces</taxon>
    </lineage>
</organism>
<comment type="caution">
    <text evidence="1">The sequence shown here is derived from an EMBL/GenBank/DDBJ whole genome shotgun (WGS) entry which is preliminary data.</text>
</comment>
<dbReference type="OrthoDB" id="4232418at2"/>
<dbReference type="AlphaFoldDB" id="A0A1J4P0S4"/>
<sequence>MTLALGTDLSGMLHRLLTRHAHQTRNKEVARRLVESAGAGRCDSVLAEDDRVTVRVADPDGGEPAWRLVELRFDPEGRVVEQRDFPLARRGAAGTERSR</sequence>
<dbReference type="EMBL" id="LAVA02000018">
    <property type="protein sequence ID" value="OIJ68219.1"/>
    <property type="molecule type" value="Genomic_DNA"/>
</dbReference>
<proteinExistence type="predicted"/>
<gene>
    <name evidence="1" type="ORF">WN71_009280</name>
</gene>
<name>A0A1J4P0S4_9ACTN</name>
<dbReference type="Proteomes" id="UP000034196">
    <property type="component" value="Unassembled WGS sequence"/>
</dbReference>
<reference evidence="1" key="1">
    <citation type="submission" date="2016-10" db="EMBL/GenBank/DDBJ databases">
        <title>Genome sequence of Streptomyces mangrovisoli MUSC 149.</title>
        <authorList>
            <person name="Lee L.-H."/>
            <person name="Ser H.-L."/>
        </authorList>
    </citation>
    <scope>NUCLEOTIDE SEQUENCE [LARGE SCALE GENOMIC DNA]</scope>
    <source>
        <strain evidence="1">MUSC 149</strain>
    </source>
</reference>
<evidence type="ECO:0000313" key="2">
    <source>
        <dbReference type="Proteomes" id="UP000034196"/>
    </source>
</evidence>
<evidence type="ECO:0000313" key="1">
    <source>
        <dbReference type="EMBL" id="OIJ68219.1"/>
    </source>
</evidence>